<dbReference type="AlphaFoldDB" id="A0A174CAS2"/>
<dbReference type="PANTHER" id="PTHR42924">
    <property type="entry name" value="EXONUCLEASE"/>
    <property type="match status" value="1"/>
</dbReference>
<evidence type="ECO:0000313" key="3">
    <source>
        <dbReference type="Proteomes" id="UP000095558"/>
    </source>
</evidence>
<dbReference type="PANTHER" id="PTHR42924:SF3">
    <property type="entry name" value="POLYMERASE_HISTIDINOL PHOSPHATASE N-TERMINAL DOMAIN-CONTAINING PROTEIN"/>
    <property type="match status" value="1"/>
</dbReference>
<dbReference type="SMART" id="SM00481">
    <property type="entry name" value="POLIIIAc"/>
    <property type="match status" value="1"/>
</dbReference>
<dbReference type="RefSeq" id="WP_042394309.1">
    <property type="nucleotide sequence ID" value="NZ_CYYT01000010.1"/>
</dbReference>
<evidence type="ECO:0000259" key="1">
    <source>
        <dbReference type="SMART" id="SM00481"/>
    </source>
</evidence>
<dbReference type="OrthoDB" id="9804333at2"/>
<dbReference type="GO" id="GO:0035312">
    <property type="term" value="F:5'-3' DNA exonuclease activity"/>
    <property type="evidence" value="ECO:0007669"/>
    <property type="project" value="TreeGrafter"/>
</dbReference>
<dbReference type="GeneID" id="83010570"/>
<dbReference type="EMBL" id="CYZV01000001">
    <property type="protein sequence ID" value="CUN50580.1"/>
    <property type="molecule type" value="Genomic_DNA"/>
</dbReference>
<name>A0A174CAS2_9CLOT</name>
<proteinExistence type="predicted"/>
<dbReference type="InterPro" id="IPR016195">
    <property type="entry name" value="Pol/histidinol_Pase-like"/>
</dbReference>
<sequence length="276" mass="31487">MKYADLHIHSSYSDGSKRPEEIIDSAIKNNIKCISITDHDSIASQYVTKNNYDDLLIIPGIELSTEYNNMELHILGYFIDVENNDLKSLVNELNIQRIKRVESILYNLRKYNINLELKDLEVDNDSTVGRSHIANAMVKKGYFDNYKSAFRSFLVQGKPGYVKGFRLNYRDCIDVINNSGGVPILAHPGQIYRKLEVENILKELKCFGLKGVEVYHPSHTQGDVNKFYNLSKKYKLCVTGGSDYHGRPVGNECISIGSCGLNEECLEKFIKFNNKR</sequence>
<reference evidence="2 3" key="1">
    <citation type="submission" date="2015-09" db="EMBL/GenBank/DDBJ databases">
        <authorList>
            <consortium name="Pathogen Informatics"/>
        </authorList>
    </citation>
    <scope>NUCLEOTIDE SEQUENCE [LARGE SCALE GENOMIC DNA]</scope>
    <source>
        <strain evidence="2 3">2789STDY5834855</strain>
    </source>
</reference>
<feature type="domain" description="Polymerase/histidinol phosphatase N-terminal" evidence="1">
    <location>
        <begin position="4"/>
        <end position="67"/>
    </location>
</feature>
<protein>
    <submittedName>
        <fullName evidence="2">PHP domain-containing protein</fullName>
    </submittedName>
</protein>
<dbReference type="Pfam" id="PF02811">
    <property type="entry name" value="PHP"/>
    <property type="match status" value="1"/>
</dbReference>
<organism evidence="2 3">
    <name type="scientific">Clostridium disporicum</name>
    <dbReference type="NCBI Taxonomy" id="84024"/>
    <lineage>
        <taxon>Bacteria</taxon>
        <taxon>Bacillati</taxon>
        <taxon>Bacillota</taxon>
        <taxon>Clostridia</taxon>
        <taxon>Eubacteriales</taxon>
        <taxon>Clostridiaceae</taxon>
        <taxon>Clostridium</taxon>
    </lineage>
</organism>
<dbReference type="Gene3D" id="3.20.20.140">
    <property type="entry name" value="Metal-dependent hydrolases"/>
    <property type="match status" value="1"/>
</dbReference>
<gene>
    <name evidence="2" type="ORF">ERS852470_00082</name>
</gene>
<dbReference type="Proteomes" id="UP000095558">
    <property type="component" value="Unassembled WGS sequence"/>
</dbReference>
<accession>A0A174CAS2</accession>
<dbReference type="Gene3D" id="1.10.150.650">
    <property type="match status" value="1"/>
</dbReference>
<dbReference type="InterPro" id="IPR052018">
    <property type="entry name" value="PHP_domain"/>
</dbReference>
<dbReference type="CDD" id="cd07438">
    <property type="entry name" value="PHP_HisPPase_AMP"/>
    <property type="match status" value="1"/>
</dbReference>
<dbReference type="GO" id="GO:0004534">
    <property type="term" value="F:5'-3' RNA exonuclease activity"/>
    <property type="evidence" value="ECO:0007669"/>
    <property type="project" value="TreeGrafter"/>
</dbReference>
<dbReference type="InterPro" id="IPR004013">
    <property type="entry name" value="PHP_dom"/>
</dbReference>
<dbReference type="SUPFAM" id="SSF89550">
    <property type="entry name" value="PHP domain-like"/>
    <property type="match status" value="1"/>
</dbReference>
<evidence type="ECO:0000313" key="2">
    <source>
        <dbReference type="EMBL" id="CUN50580.1"/>
    </source>
</evidence>
<dbReference type="InterPro" id="IPR003141">
    <property type="entry name" value="Pol/His_phosphatase_N"/>
</dbReference>